<feature type="domain" description="Phosphoribosyltransferase" evidence="3">
    <location>
        <begin position="18"/>
        <end position="158"/>
    </location>
</feature>
<reference evidence="5" key="1">
    <citation type="submission" date="2016-10" db="EMBL/GenBank/DDBJ databases">
        <authorList>
            <person name="Varghese N."/>
            <person name="Submissions S."/>
        </authorList>
    </citation>
    <scope>NUCLEOTIDE SEQUENCE [LARGE SCALE GENOMIC DNA]</scope>
    <source>
        <strain evidence="5">DSM 45722</strain>
    </source>
</reference>
<keyword evidence="1" id="KW-0328">Glycosyltransferase</keyword>
<dbReference type="Proteomes" id="UP000198981">
    <property type="component" value="Unassembled WGS sequence"/>
</dbReference>
<name>A0A1G4YXF9_9ACTN</name>
<evidence type="ECO:0000256" key="1">
    <source>
        <dbReference type="ARBA" id="ARBA00022676"/>
    </source>
</evidence>
<dbReference type="Gene3D" id="3.40.50.2020">
    <property type="match status" value="1"/>
</dbReference>
<evidence type="ECO:0000313" key="5">
    <source>
        <dbReference type="Proteomes" id="UP000198981"/>
    </source>
</evidence>
<dbReference type="STRING" id="1960309.SAMN03159343_3719"/>
<sequence>MSGVTEQQTAPREVLTYELFGTAGRDLAQQVADDGFEPDLILAIARGGLFLGGALGYALDVKNLFVMNVEFYTGVDERLDLPVMLPPNLDRVDLTGANVLIADDVADTGKTLELVRDFCAGYVAEVRSAVVYEKPRSVVKCDYVWKRTDAWIDFPWSVQPPVVNRRGGLAH</sequence>
<gene>
    <name evidence="4" type="ORF">SAMN03159343_3719</name>
</gene>
<dbReference type="SUPFAM" id="SSF53271">
    <property type="entry name" value="PRTase-like"/>
    <property type="match status" value="1"/>
</dbReference>
<dbReference type="OrthoDB" id="307631at2"/>
<organism evidence="4 5">
    <name type="scientific">Klenkia marina</name>
    <dbReference type="NCBI Taxonomy" id="1960309"/>
    <lineage>
        <taxon>Bacteria</taxon>
        <taxon>Bacillati</taxon>
        <taxon>Actinomycetota</taxon>
        <taxon>Actinomycetes</taxon>
        <taxon>Geodermatophilales</taxon>
        <taxon>Geodermatophilaceae</taxon>
        <taxon>Klenkia</taxon>
    </lineage>
</organism>
<keyword evidence="2" id="KW-0808">Transferase</keyword>
<dbReference type="RefSeq" id="WP_092807484.1">
    <property type="nucleotide sequence ID" value="NZ_FMUH01000007.1"/>
</dbReference>
<dbReference type="InterPro" id="IPR000836">
    <property type="entry name" value="PRTase_dom"/>
</dbReference>
<evidence type="ECO:0000256" key="2">
    <source>
        <dbReference type="ARBA" id="ARBA00022679"/>
    </source>
</evidence>
<dbReference type="PANTHER" id="PTHR43363:SF1">
    <property type="entry name" value="HYPOXANTHINE-GUANINE PHOSPHORIBOSYLTRANSFERASE"/>
    <property type="match status" value="1"/>
</dbReference>
<keyword evidence="5" id="KW-1185">Reference proteome</keyword>
<dbReference type="InterPro" id="IPR029057">
    <property type="entry name" value="PRTase-like"/>
</dbReference>
<dbReference type="CDD" id="cd06223">
    <property type="entry name" value="PRTases_typeI"/>
    <property type="match status" value="1"/>
</dbReference>
<accession>A0A1G4YXF9</accession>
<dbReference type="Pfam" id="PF00156">
    <property type="entry name" value="Pribosyltran"/>
    <property type="match status" value="1"/>
</dbReference>
<dbReference type="PANTHER" id="PTHR43363">
    <property type="entry name" value="HYPOXANTHINE PHOSPHORIBOSYLTRANSFERASE"/>
    <property type="match status" value="1"/>
</dbReference>
<evidence type="ECO:0000259" key="3">
    <source>
        <dbReference type="Pfam" id="PF00156"/>
    </source>
</evidence>
<dbReference type="EMBL" id="FMUH01000007">
    <property type="protein sequence ID" value="SCX58149.1"/>
    <property type="molecule type" value="Genomic_DNA"/>
</dbReference>
<dbReference type="GO" id="GO:0016757">
    <property type="term" value="F:glycosyltransferase activity"/>
    <property type="evidence" value="ECO:0007669"/>
    <property type="project" value="UniProtKB-KW"/>
</dbReference>
<dbReference type="AlphaFoldDB" id="A0A1G4YXF9"/>
<proteinExistence type="predicted"/>
<evidence type="ECO:0000313" key="4">
    <source>
        <dbReference type="EMBL" id="SCX58149.1"/>
    </source>
</evidence>
<protein>
    <recommendedName>
        <fullName evidence="3">Phosphoribosyltransferase domain-containing protein</fullName>
    </recommendedName>
</protein>